<dbReference type="Gene3D" id="3.90.230.10">
    <property type="entry name" value="Creatinase/methionine aminopeptidase superfamily"/>
    <property type="match status" value="1"/>
</dbReference>
<dbReference type="Gene3D" id="1.10.10.10">
    <property type="entry name" value="Winged helix-like DNA-binding domain superfamily/Winged helix DNA-binding domain"/>
    <property type="match status" value="1"/>
</dbReference>
<comment type="similarity">
    <text evidence="1">Belongs to the peptidase M24 family.</text>
</comment>
<dbReference type="EMBL" id="BTFZ01000011">
    <property type="protein sequence ID" value="GMM36903.1"/>
    <property type="molecule type" value="Genomic_DNA"/>
</dbReference>
<dbReference type="InterPro" id="IPR036390">
    <property type="entry name" value="WH_DNA-bd_sf"/>
</dbReference>
<evidence type="ECO:0000259" key="2">
    <source>
        <dbReference type="Pfam" id="PF00557"/>
    </source>
</evidence>
<dbReference type="RefSeq" id="XP_064853899.1">
    <property type="nucleotide sequence ID" value="XM_064997827.1"/>
</dbReference>
<dbReference type="SUPFAM" id="SSF55920">
    <property type="entry name" value="Creatinase/aminopeptidase"/>
    <property type="match status" value="1"/>
</dbReference>
<sequence>MSTEAAAPDYTINNPAVVTKYKTAGEISVKVLQEVKKLAVPGATIYELCKFGDELLLEETSKIYNSKKSKVESKGIGFPTCVSPNNIAEYLSPASADDKAANLTLKEGDVVSIQLGAQIDGYVASAGETVVVGAEKITGRAADVIAAAYYATEAAIRTIKEEKKNFDVTKVVGEIAKAYETTPLEGMLSYSQQRNVALGEKEIIINPSETQKNQVASLNFKNGDVFGLDILISSSKDGKAKPTDIKTTLYKLTGNNYSLKLKSSHAALAEVKSHSANFPVTTREFKEPTKGRMGLQECVNHNVMTAYDVVSEKEGEIIAQFFSTVALTSTGVLKLAYPEFDISKVESSHKIEDQAILDLLKQPLKAKKAKKAKSAN</sequence>
<evidence type="ECO:0000313" key="4">
    <source>
        <dbReference type="Proteomes" id="UP001360560"/>
    </source>
</evidence>
<dbReference type="SUPFAM" id="SSF46785">
    <property type="entry name" value="Winged helix' DNA-binding domain"/>
    <property type="match status" value="1"/>
</dbReference>
<dbReference type="InterPro" id="IPR036005">
    <property type="entry name" value="Creatinase/aminopeptidase-like"/>
</dbReference>
<evidence type="ECO:0000313" key="3">
    <source>
        <dbReference type="EMBL" id="GMM36903.1"/>
    </source>
</evidence>
<dbReference type="Proteomes" id="UP001360560">
    <property type="component" value="Unassembled WGS sequence"/>
</dbReference>
<dbReference type="InterPro" id="IPR036388">
    <property type="entry name" value="WH-like_DNA-bd_sf"/>
</dbReference>
<gene>
    <name evidence="3" type="ORF">DASC09_042280</name>
</gene>
<feature type="domain" description="Peptidase M24" evidence="2">
    <location>
        <begin position="20"/>
        <end position="179"/>
    </location>
</feature>
<evidence type="ECO:0000256" key="1">
    <source>
        <dbReference type="ARBA" id="ARBA00007319"/>
    </source>
</evidence>
<dbReference type="AlphaFoldDB" id="A0AAV5QPR5"/>
<keyword evidence="4" id="KW-1185">Reference proteome</keyword>
<accession>A0AAV5QPR5</accession>
<dbReference type="InterPro" id="IPR000994">
    <property type="entry name" value="Pept_M24"/>
</dbReference>
<dbReference type="CDD" id="cd01089">
    <property type="entry name" value="PA2G4-like"/>
    <property type="match status" value="1"/>
</dbReference>
<organism evidence="3 4">
    <name type="scientific">Saccharomycopsis crataegensis</name>
    <dbReference type="NCBI Taxonomy" id="43959"/>
    <lineage>
        <taxon>Eukaryota</taxon>
        <taxon>Fungi</taxon>
        <taxon>Dikarya</taxon>
        <taxon>Ascomycota</taxon>
        <taxon>Saccharomycotina</taxon>
        <taxon>Saccharomycetes</taxon>
        <taxon>Saccharomycopsidaceae</taxon>
        <taxon>Saccharomycopsis</taxon>
    </lineage>
</organism>
<reference evidence="3 4" key="1">
    <citation type="journal article" date="2023" name="Elife">
        <title>Identification of key yeast species and microbe-microbe interactions impacting larval growth of Drosophila in the wild.</title>
        <authorList>
            <person name="Mure A."/>
            <person name="Sugiura Y."/>
            <person name="Maeda R."/>
            <person name="Honda K."/>
            <person name="Sakurai N."/>
            <person name="Takahashi Y."/>
            <person name="Watada M."/>
            <person name="Katoh T."/>
            <person name="Gotoh A."/>
            <person name="Gotoh Y."/>
            <person name="Taniguchi I."/>
            <person name="Nakamura K."/>
            <person name="Hayashi T."/>
            <person name="Katayama T."/>
            <person name="Uemura T."/>
            <person name="Hattori Y."/>
        </authorList>
    </citation>
    <scope>NUCLEOTIDE SEQUENCE [LARGE SCALE GENOMIC DNA]</scope>
    <source>
        <strain evidence="3 4">SC-9</strain>
    </source>
</reference>
<protein>
    <recommendedName>
        <fullName evidence="2">Peptidase M24 domain-containing protein</fullName>
    </recommendedName>
</protein>
<dbReference type="PANTHER" id="PTHR10804:SF11">
    <property type="entry name" value="PROLIFERATION-ASSOCIATED PROTEIN 2G4"/>
    <property type="match status" value="1"/>
</dbReference>
<dbReference type="FunFam" id="1.10.10.10:FF:000029">
    <property type="entry name" value="Proliferation-associated 2G4, a"/>
    <property type="match status" value="1"/>
</dbReference>
<dbReference type="PANTHER" id="PTHR10804">
    <property type="entry name" value="PROTEASE FAMILY M24 METHIONYL AMINOPEPTIDASE, AMINOPEPTIDASE P"/>
    <property type="match status" value="1"/>
</dbReference>
<name>A0AAV5QPR5_9ASCO</name>
<comment type="caution">
    <text evidence="3">The sequence shown here is derived from an EMBL/GenBank/DDBJ whole genome shotgun (WGS) entry which is preliminary data.</text>
</comment>
<dbReference type="InterPro" id="IPR047113">
    <property type="entry name" value="PA2G4/ARX1"/>
</dbReference>
<dbReference type="GeneID" id="90074878"/>
<dbReference type="Pfam" id="PF00557">
    <property type="entry name" value="Peptidase_M24"/>
    <property type="match status" value="1"/>
</dbReference>
<proteinExistence type="inferred from homology"/>